<dbReference type="OrthoDB" id="9768282at2"/>
<evidence type="ECO:0000256" key="1">
    <source>
        <dbReference type="SAM" id="SignalP"/>
    </source>
</evidence>
<protein>
    <submittedName>
        <fullName evidence="2">Esterase</fullName>
    </submittedName>
</protein>
<evidence type="ECO:0000313" key="2">
    <source>
        <dbReference type="EMBL" id="QEL14315.1"/>
    </source>
</evidence>
<dbReference type="Gene3D" id="3.40.50.1820">
    <property type="entry name" value="alpha/beta hydrolase"/>
    <property type="match status" value="1"/>
</dbReference>
<dbReference type="Pfam" id="PF00756">
    <property type="entry name" value="Esterase"/>
    <property type="match status" value="1"/>
</dbReference>
<dbReference type="EMBL" id="CP042425">
    <property type="protein sequence ID" value="QEL14315.1"/>
    <property type="molecule type" value="Genomic_DNA"/>
</dbReference>
<dbReference type="PANTHER" id="PTHR48098:SF3">
    <property type="entry name" value="IRON(III) ENTEROBACTIN ESTERASE"/>
    <property type="match status" value="1"/>
</dbReference>
<evidence type="ECO:0000313" key="3">
    <source>
        <dbReference type="Proteomes" id="UP000324974"/>
    </source>
</evidence>
<name>A0A5C1A7A0_9BACT</name>
<organism evidence="2 3">
    <name type="scientific">Limnoglobus roseus</name>
    <dbReference type="NCBI Taxonomy" id="2598579"/>
    <lineage>
        <taxon>Bacteria</taxon>
        <taxon>Pseudomonadati</taxon>
        <taxon>Planctomycetota</taxon>
        <taxon>Planctomycetia</taxon>
        <taxon>Gemmatales</taxon>
        <taxon>Gemmataceae</taxon>
        <taxon>Limnoglobus</taxon>
    </lineage>
</organism>
<dbReference type="InterPro" id="IPR000801">
    <property type="entry name" value="Esterase-like"/>
</dbReference>
<keyword evidence="1" id="KW-0732">Signal</keyword>
<feature type="signal peptide" evidence="1">
    <location>
        <begin position="1"/>
        <end position="19"/>
    </location>
</feature>
<accession>A0A5C1A7A0</accession>
<dbReference type="SUPFAM" id="SSF53474">
    <property type="entry name" value="alpha/beta-Hydrolases"/>
    <property type="match status" value="1"/>
</dbReference>
<dbReference type="RefSeq" id="WP_149109216.1">
    <property type="nucleotide sequence ID" value="NZ_CP042425.1"/>
</dbReference>
<reference evidence="3" key="1">
    <citation type="submission" date="2019-08" db="EMBL/GenBank/DDBJ databases">
        <title>Limnoglobus roseus gen. nov., sp. nov., a novel freshwater planctomycete with a giant genome from the family Gemmataceae.</title>
        <authorList>
            <person name="Kulichevskaya I.S."/>
            <person name="Naumoff D.G."/>
            <person name="Miroshnikov K."/>
            <person name="Ivanova A."/>
            <person name="Philippov D.A."/>
            <person name="Hakobyan A."/>
            <person name="Rijpstra I.C."/>
            <person name="Sinninghe Damste J.S."/>
            <person name="Liesack W."/>
            <person name="Dedysh S.N."/>
        </authorList>
    </citation>
    <scope>NUCLEOTIDE SEQUENCE [LARGE SCALE GENOMIC DNA]</scope>
    <source>
        <strain evidence="3">PX52</strain>
    </source>
</reference>
<dbReference type="KEGG" id="lrs:PX52LOC_01187"/>
<dbReference type="AlphaFoldDB" id="A0A5C1A7A0"/>
<dbReference type="InterPro" id="IPR050583">
    <property type="entry name" value="Mycobacterial_A85_antigen"/>
</dbReference>
<feature type="chain" id="PRO_5022750805" evidence="1">
    <location>
        <begin position="20"/>
        <end position="487"/>
    </location>
</feature>
<gene>
    <name evidence="2" type="ORF">PX52LOC_01187</name>
</gene>
<dbReference type="PANTHER" id="PTHR48098">
    <property type="entry name" value="ENTEROCHELIN ESTERASE-RELATED"/>
    <property type="match status" value="1"/>
</dbReference>
<sequence length="487" mass="53512">MLRLFTLVLSLVIVSTASAGIRFEVTADPKLVGDKPAGGRLLVTIGRTDRPPNFPSSDPFALPVLGVDVPAFKADTVATADATALTFPPKSLEALPKGEYVVRAIFAVNRDLNIPTAPGNWTSEPVTVTLDPAAETPVKLKLTKVIPKPTPRDTAAVKYLELPSKLLSEFHKRPMVYRLAVVLPGDFENSPAKKYPLLVHIGGFGTRFTSARSTQSDDRFVQILLDGAGPFGDPYQVNSANNGPYGDALLREVIPHVEKAYRCVGTPKARFVTGGSTGGWVSLALQVFYPDDFNGCWSLFPDGVDFRAFELIDIYKDENAYVNRFGFERPAKRTIDGDTAYTVRHECHLERVLGRGGRWELSGLDWASWNAIYGPRGTDGLPKPLWDGATGKIDKSVLAHWEQYDLRKVLETNWPTLGPKLAGGKVHVWVGDADDYFLNNAVHRLKAAADKFATPKFDGVIEIQMRKGHGGGWPRKDMLAEMLKRAE</sequence>
<dbReference type="Proteomes" id="UP000324974">
    <property type="component" value="Chromosome"/>
</dbReference>
<keyword evidence="3" id="KW-1185">Reference proteome</keyword>
<proteinExistence type="predicted"/>
<dbReference type="InterPro" id="IPR029058">
    <property type="entry name" value="AB_hydrolase_fold"/>
</dbReference>